<gene>
    <name evidence="4" type="ORF">B0H66DRAFT_582798</name>
</gene>
<dbReference type="PANTHER" id="PTHR43283:SF17">
    <property type="entry name" value="(LOVD), PUTATIVE (AFU_ORTHOLOGUE AFUA_5G00920)-RELATED"/>
    <property type="match status" value="1"/>
</dbReference>
<proteinExistence type="inferred from homology"/>
<reference evidence="4" key="2">
    <citation type="submission" date="2023-06" db="EMBL/GenBank/DDBJ databases">
        <authorList>
            <consortium name="Lawrence Berkeley National Laboratory"/>
            <person name="Haridas S."/>
            <person name="Hensen N."/>
            <person name="Bonometti L."/>
            <person name="Westerberg I."/>
            <person name="Brannstrom I.O."/>
            <person name="Guillou S."/>
            <person name="Cros-Aarteil S."/>
            <person name="Calhoun S."/>
            <person name="Kuo A."/>
            <person name="Mondo S."/>
            <person name="Pangilinan J."/>
            <person name="Riley R."/>
            <person name="Labutti K."/>
            <person name="Andreopoulos B."/>
            <person name="Lipzen A."/>
            <person name="Chen C."/>
            <person name="Yanf M."/>
            <person name="Daum C."/>
            <person name="Ng V."/>
            <person name="Clum A."/>
            <person name="Steindorff A."/>
            <person name="Ohm R."/>
            <person name="Martin F."/>
            <person name="Silar P."/>
            <person name="Natvig D."/>
            <person name="Lalanne C."/>
            <person name="Gautier V."/>
            <person name="Ament-Velasquez S.L."/>
            <person name="Kruys A."/>
            <person name="Hutchinson M.I."/>
            <person name="Powell A.J."/>
            <person name="Barry K."/>
            <person name="Miller A.N."/>
            <person name="Grigoriev I.V."/>
            <person name="Debuchy R."/>
            <person name="Gladieux P."/>
            <person name="Thoren M.H."/>
            <person name="Johannesson H."/>
        </authorList>
    </citation>
    <scope>NUCLEOTIDE SEQUENCE</scope>
    <source>
        <strain evidence="4">CBS 118394</strain>
    </source>
</reference>
<name>A0AAE0HZZ5_9PEZI</name>
<dbReference type="SUPFAM" id="SSF56601">
    <property type="entry name" value="beta-lactamase/transpeptidase-like"/>
    <property type="match status" value="1"/>
</dbReference>
<evidence type="ECO:0000313" key="4">
    <source>
        <dbReference type="EMBL" id="KAK3315881.1"/>
    </source>
</evidence>
<dbReference type="InterPro" id="IPR001466">
    <property type="entry name" value="Beta-lactam-related"/>
</dbReference>
<dbReference type="InterPro" id="IPR050789">
    <property type="entry name" value="Diverse_Enzym_Activities"/>
</dbReference>
<dbReference type="AlphaFoldDB" id="A0AAE0HZZ5"/>
<comment type="similarity">
    <text evidence="1">Belongs to the class-A beta-lactamase family.</text>
</comment>
<evidence type="ECO:0000313" key="5">
    <source>
        <dbReference type="Proteomes" id="UP001283341"/>
    </source>
</evidence>
<dbReference type="Gene3D" id="3.40.710.10">
    <property type="entry name" value="DD-peptidase/beta-lactamase superfamily"/>
    <property type="match status" value="1"/>
</dbReference>
<evidence type="ECO:0000256" key="2">
    <source>
        <dbReference type="ARBA" id="ARBA00022801"/>
    </source>
</evidence>
<keyword evidence="5" id="KW-1185">Reference proteome</keyword>
<dbReference type="Pfam" id="PF00144">
    <property type="entry name" value="Beta-lactamase"/>
    <property type="match status" value="1"/>
</dbReference>
<sequence>MAAEKINRLYETAIAEGLLPGVSLMAGDRNGNILYATSFGKASQHPGREHEPFTADSTIAAIASMTKLMTAVAVLKGVELGKLDLDENVRPLFPKMVSLLISPITLRMLLSCTSGHEYDWMNQDLGKWRASRNEIAWSGPTVEDKSAGPLTSVPGTHFAYSGGADWAGKAIEIVFSTTLEDFMYEYIWKPLGIESDVAFWPKTKPNMKDRVATLSTVTELGEPPAKDEPNFDLLFGATDCLGGAGIFSTTTAYYTFLSAVFRRDERLLTRPSSYDELFRPQLNDDKLEQSFNDYLVRSPAHAQFLGMAVPPDVRKTWSFAGMICLEAQPGRFEKGTIMWGGVPCCTWFMDFEGGVCGAAICQMLPPMHPFQGSVLDIAGGN</sequence>
<dbReference type="InterPro" id="IPR012338">
    <property type="entry name" value="Beta-lactam/transpept-like"/>
</dbReference>
<accession>A0AAE0HZZ5</accession>
<dbReference type="PANTHER" id="PTHR43283">
    <property type="entry name" value="BETA-LACTAMASE-RELATED"/>
    <property type="match status" value="1"/>
</dbReference>
<evidence type="ECO:0000259" key="3">
    <source>
        <dbReference type="Pfam" id="PF00144"/>
    </source>
</evidence>
<reference evidence="4" key="1">
    <citation type="journal article" date="2023" name="Mol. Phylogenet. Evol.">
        <title>Genome-scale phylogeny and comparative genomics of the fungal order Sordariales.</title>
        <authorList>
            <person name="Hensen N."/>
            <person name="Bonometti L."/>
            <person name="Westerberg I."/>
            <person name="Brannstrom I.O."/>
            <person name="Guillou S."/>
            <person name="Cros-Aarteil S."/>
            <person name="Calhoun S."/>
            <person name="Haridas S."/>
            <person name="Kuo A."/>
            <person name="Mondo S."/>
            <person name="Pangilinan J."/>
            <person name="Riley R."/>
            <person name="LaButti K."/>
            <person name="Andreopoulos B."/>
            <person name="Lipzen A."/>
            <person name="Chen C."/>
            <person name="Yan M."/>
            <person name="Daum C."/>
            <person name="Ng V."/>
            <person name="Clum A."/>
            <person name="Steindorff A."/>
            <person name="Ohm R.A."/>
            <person name="Martin F."/>
            <person name="Silar P."/>
            <person name="Natvig D.O."/>
            <person name="Lalanne C."/>
            <person name="Gautier V."/>
            <person name="Ament-Velasquez S.L."/>
            <person name="Kruys A."/>
            <person name="Hutchinson M.I."/>
            <person name="Powell A.J."/>
            <person name="Barry K."/>
            <person name="Miller A.N."/>
            <person name="Grigoriev I.V."/>
            <person name="Debuchy R."/>
            <person name="Gladieux P."/>
            <person name="Hiltunen Thoren M."/>
            <person name="Johannesson H."/>
        </authorList>
    </citation>
    <scope>NUCLEOTIDE SEQUENCE</scope>
    <source>
        <strain evidence="4">CBS 118394</strain>
    </source>
</reference>
<comment type="caution">
    <text evidence="4">The sequence shown here is derived from an EMBL/GenBank/DDBJ whole genome shotgun (WGS) entry which is preliminary data.</text>
</comment>
<organism evidence="4 5">
    <name type="scientific">Apodospora peruviana</name>
    <dbReference type="NCBI Taxonomy" id="516989"/>
    <lineage>
        <taxon>Eukaryota</taxon>
        <taxon>Fungi</taxon>
        <taxon>Dikarya</taxon>
        <taxon>Ascomycota</taxon>
        <taxon>Pezizomycotina</taxon>
        <taxon>Sordariomycetes</taxon>
        <taxon>Sordariomycetidae</taxon>
        <taxon>Sordariales</taxon>
        <taxon>Lasiosphaeriaceae</taxon>
        <taxon>Apodospora</taxon>
    </lineage>
</organism>
<evidence type="ECO:0000256" key="1">
    <source>
        <dbReference type="ARBA" id="ARBA00009009"/>
    </source>
</evidence>
<dbReference type="EMBL" id="JAUEDM010000005">
    <property type="protein sequence ID" value="KAK3315881.1"/>
    <property type="molecule type" value="Genomic_DNA"/>
</dbReference>
<protein>
    <submittedName>
        <fullName evidence="4">Beta-lactamase/transpeptidase-like protein</fullName>
    </submittedName>
</protein>
<feature type="domain" description="Beta-lactamase-related" evidence="3">
    <location>
        <begin position="7"/>
        <end position="359"/>
    </location>
</feature>
<keyword evidence="2" id="KW-0378">Hydrolase</keyword>
<dbReference type="GO" id="GO:0016787">
    <property type="term" value="F:hydrolase activity"/>
    <property type="evidence" value="ECO:0007669"/>
    <property type="project" value="UniProtKB-KW"/>
</dbReference>
<dbReference type="Proteomes" id="UP001283341">
    <property type="component" value="Unassembled WGS sequence"/>
</dbReference>